<gene>
    <name evidence="1" type="ORF">NE695_04975</name>
</gene>
<dbReference type="Proteomes" id="UP001524473">
    <property type="component" value="Unassembled WGS sequence"/>
</dbReference>
<sequence>MDDADGGSDGDGKANCFDSRVIEYRHSLWNPDSTGYAFLCFVAQLRKRC</sequence>
<accession>A0ABT1RX89</accession>
<evidence type="ECO:0000313" key="1">
    <source>
        <dbReference type="EMBL" id="MCQ4839266.1"/>
    </source>
</evidence>
<protein>
    <submittedName>
        <fullName evidence="1">Uncharacterized protein</fullName>
    </submittedName>
</protein>
<dbReference type="RefSeq" id="WP_347130646.1">
    <property type="nucleotide sequence ID" value="NZ_JBDMDN010000200.1"/>
</dbReference>
<dbReference type="EMBL" id="JANFZH010000008">
    <property type="protein sequence ID" value="MCQ4839266.1"/>
    <property type="molecule type" value="Genomic_DNA"/>
</dbReference>
<reference evidence="1 2" key="1">
    <citation type="submission" date="2022-06" db="EMBL/GenBank/DDBJ databases">
        <title>Isolation of gut microbiota from human fecal samples.</title>
        <authorList>
            <person name="Pamer E.G."/>
            <person name="Barat B."/>
            <person name="Waligurski E."/>
            <person name="Medina S."/>
            <person name="Paddock L."/>
            <person name="Mostad J."/>
        </authorList>
    </citation>
    <scope>NUCLEOTIDE SEQUENCE [LARGE SCALE GENOMIC DNA]</scope>
    <source>
        <strain evidence="1 2">DFI.9.73</strain>
    </source>
</reference>
<evidence type="ECO:0000313" key="2">
    <source>
        <dbReference type="Proteomes" id="UP001524473"/>
    </source>
</evidence>
<name>A0ABT1RX89_9FIRM</name>
<organism evidence="1 2">
    <name type="scientific">Neglectibacter timonensis</name>
    <dbReference type="NCBI Taxonomy" id="1776382"/>
    <lineage>
        <taxon>Bacteria</taxon>
        <taxon>Bacillati</taxon>
        <taxon>Bacillota</taxon>
        <taxon>Clostridia</taxon>
        <taxon>Eubacteriales</taxon>
        <taxon>Oscillospiraceae</taxon>
        <taxon>Neglectibacter</taxon>
    </lineage>
</organism>
<proteinExistence type="predicted"/>
<keyword evidence="2" id="KW-1185">Reference proteome</keyword>
<comment type="caution">
    <text evidence="1">The sequence shown here is derived from an EMBL/GenBank/DDBJ whole genome shotgun (WGS) entry which is preliminary data.</text>
</comment>